<keyword evidence="18" id="KW-1185">Reference proteome</keyword>
<keyword evidence="3" id="KW-0723">Serine/threonine-protein kinase</keyword>
<comment type="catalytic activity">
    <reaction evidence="13">
        <text>L-threonyl-[protein] + ATP = O-phospho-L-threonyl-[protein] + ADP + H(+)</text>
        <dbReference type="Rhea" id="RHEA:46608"/>
        <dbReference type="Rhea" id="RHEA-COMP:11060"/>
        <dbReference type="Rhea" id="RHEA-COMP:11605"/>
        <dbReference type="ChEBI" id="CHEBI:15378"/>
        <dbReference type="ChEBI" id="CHEBI:30013"/>
        <dbReference type="ChEBI" id="CHEBI:30616"/>
        <dbReference type="ChEBI" id="CHEBI:61977"/>
        <dbReference type="ChEBI" id="CHEBI:456216"/>
        <dbReference type="EC" id="2.7.11.22"/>
    </reaction>
</comment>
<comment type="catalytic activity">
    <reaction evidence="14">
        <text>L-seryl-[protein] + ATP = O-phospho-L-seryl-[protein] + ADP + H(+)</text>
        <dbReference type="Rhea" id="RHEA:17989"/>
        <dbReference type="Rhea" id="RHEA-COMP:9863"/>
        <dbReference type="Rhea" id="RHEA-COMP:11604"/>
        <dbReference type="ChEBI" id="CHEBI:15378"/>
        <dbReference type="ChEBI" id="CHEBI:29999"/>
        <dbReference type="ChEBI" id="CHEBI:30616"/>
        <dbReference type="ChEBI" id="CHEBI:83421"/>
        <dbReference type="ChEBI" id="CHEBI:456216"/>
        <dbReference type="EC" id="2.7.11.22"/>
    </reaction>
</comment>
<keyword evidence="4" id="KW-0597">Phosphoprotein</keyword>
<keyword evidence="7" id="KW-0547">Nucleotide-binding</keyword>
<evidence type="ECO:0000256" key="10">
    <source>
        <dbReference type="ARBA" id="ARBA00022840"/>
    </source>
</evidence>
<reference evidence="19" key="1">
    <citation type="submission" date="2016-06" db="UniProtKB">
        <authorList>
            <consortium name="WormBaseParasite"/>
        </authorList>
    </citation>
    <scope>IDENTIFICATION</scope>
</reference>
<dbReference type="InterPro" id="IPR000719">
    <property type="entry name" value="Prot_kinase_dom"/>
</dbReference>
<evidence type="ECO:0000256" key="4">
    <source>
        <dbReference type="ARBA" id="ARBA00022553"/>
    </source>
</evidence>
<evidence type="ECO:0000256" key="15">
    <source>
        <dbReference type="ARBA" id="ARBA00049280"/>
    </source>
</evidence>
<proteinExistence type="inferred from homology"/>
<evidence type="ECO:0000256" key="14">
    <source>
        <dbReference type="ARBA" id="ARBA00048367"/>
    </source>
</evidence>
<evidence type="ECO:0000256" key="5">
    <source>
        <dbReference type="ARBA" id="ARBA00022618"/>
    </source>
</evidence>
<comment type="subcellular location">
    <subcellularLocation>
        <location evidence="1">Nucleus</location>
    </subcellularLocation>
</comment>
<evidence type="ECO:0000256" key="1">
    <source>
        <dbReference type="ARBA" id="ARBA00004123"/>
    </source>
</evidence>
<dbReference type="GO" id="GO:0005524">
    <property type="term" value="F:ATP binding"/>
    <property type="evidence" value="ECO:0007669"/>
    <property type="project" value="UniProtKB-KW"/>
</dbReference>
<reference evidence="17 18" key="2">
    <citation type="submission" date="2018-11" db="EMBL/GenBank/DDBJ databases">
        <authorList>
            <consortium name="Pathogen Informatics"/>
        </authorList>
    </citation>
    <scope>NUCLEOTIDE SEQUENCE [LARGE SCALE GENOMIC DNA]</scope>
</reference>
<evidence type="ECO:0000313" key="19">
    <source>
        <dbReference type="WBParaSite" id="TCNE_0000535901-mRNA-1"/>
    </source>
</evidence>
<dbReference type="AlphaFoldDB" id="A0A183UA39"/>
<evidence type="ECO:0000256" key="7">
    <source>
        <dbReference type="ARBA" id="ARBA00022741"/>
    </source>
</evidence>
<keyword evidence="8" id="KW-0498">Mitosis</keyword>
<dbReference type="InterPro" id="IPR008271">
    <property type="entry name" value="Ser/Thr_kinase_AS"/>
</dbReference>
<protein>
    <submittedName>
        <fullName evidence="19">Protein kinase domain-containing protein</fullName>
    </submittedName>
</protein>
<evidence type="ECO:0000256" key="3">
    <source>
        <dbReference type="ARBA" id="ARBA00022527"/>
    </source>
</evidence>
<evidence type="ECO:0000256" key="8">
    <source>
        <dbReference type="ARBA" id="ARBA00022776"/>
    </source>
</evidence>
<dbReference type="PROSITE" id="PS50011">
    <property type="entry name" value="PROTEIN_KINASE_DOM"/>
    <property type="match status" value="1"/>
</dbReference>
<keyword evidence="11" id="KW-0539">Nucleus</keyword>
<gene>
    <name evidence="17" type="ORF">TCNE_LOCUS5359</name>
</gene>
<dbReference type="SUPFAM" id="SSF56112">
    <property type="entry name" value="Protein kinase-like (PK-like)"/>
    <property type="match status" value="1"/>
</dbReference>
<evidence type="ECO:0000313" key="17">
    <source>
        <dbReference type="EMBL" id="VDM36461.1"/>
    </source>
</evidence>
<accession>A0A183UA39</accession>
<dbReference type="GO" id="GO:0005634">
    <property type="term" value="C:nucleus"/>
    <property type="evidence" value="ECO:0007669"/>
    <property type="project" value="TreeGrafter"/>
</dbReference>
<evidence type="ECO:0000256" key="9">
    <source>
        <dbReference type="ARBA" id="ARBA00022777"/>
    </source>
</evidence>
<evidence type="ECO:0000256" key="13">
    <source>
        <dbReference type="ARBA" id="ARBA00047811"/>
    </source>
</evidence>
<dbReference type="PANTHER" id="PTHR24056">
    <property type="entry name" value="CELL DIVISION PROTEIN KINASE"/>
    <property type="match status" value="1"/>
</dbReference>
<organism evidence="18 19">
    <name type="scientific">Toxocara canis</name>
    <name type="common">Canine roundworm</name>
    <dbReference type="NCBI Taxonomy" id="6265"/>
    <lineage>
        <taxon>Eukaryota</taxon>
        <taxon>Metazoa</taxon>
        <taxon>Ecdysozoa</taxon>
        <taxon>Nematoda</taxon>
        <taxon>Chromadorea</taxon>
        <taxon>Rhabditida</taxon>
        <taxon>Spirurina</taxon>
        <taxon>Ascaridomorpha</taxon>
        <taxon>Ascaridoidea</taxon>
        <taxon>Toxocaridae</taxon>
        <taxon>Toxocara</taxon>
    </lineage>
</organism>
<keyword evidence="5" id="KW-0132">Cell division</keyword>
<dbReference type="Gene3D" id="1.10.510.10">
    <property type="entry name" value="Transferase(Phosphotransferase) domain 1"/>
    <property type="match status" value="2"/>
</dbReference>
<comment type="similarity">
    <text evidence="2">Belongs to the protein kinase superfamily. CMGC Ser/Thr protein kinase family. CDC2/CDKX subfamily.</text>
</comment>
<feature type="domain" description="Protein kinase" evidence="16">
    <location>
        <begin position="1"/>
        <end position="239"/>
    </location>
</feature>
<name>A0A183UA39_TOXCA</name>
<dbReference type="InterPro" id="IPR011009">
    <property type="entry name" value="Kinase-like_dom_sf"/>
</dbReference>
<evidence type="ECO:0000256" key="11">
    <source>
        <dbReference type="ARBA" id="ARBA00023242"/>
    </source>
</evidence>
<keyword evidence="6" id="KW-0808">Transferase</keyword>
<dbReference type="EMBL" id="UYWY01019349">
    <property type="protein sequence ID" value="VDM36461.1"/>
    <property type="molecule type" value="Genomic_DNA"/>
</dbReference>
<dbReference type="WBParaSite" id="TCNE_0000535901-mRNA-1">
    <property type="protein sequence ID" value="TCNE_0000535901-mRNA-1"/>
    <property type="gene ID" value="TCNE_0000535901"/>
</dbReference>
<dbReference type="Gene3D" id="3.30.200.20">
    <property type="entry name" value="Phosphorylase Kinase, domain 1"/>
    <property type="match status" value="1"/>
</dbReference>
<dbReference type="Pfam" id="PF00069">
    <property type="entry name" value="Pkinase"/>
    <property type="match status" value="1"/>
</dbReference>
<comment type="catalytic activity">
    <reaction evidence="15">
        <text>[DNA-directed RNA polymerase] + ATP = phospho-[DNA-directed RNA polymerase] + ADP + H(+)</text>
        <dbReference type="Rhea" id="RHEA:10216"/>
        <dbReference type="Rhea" id="RHEA-COMP:11321"/>
        <dbReference type="Rhea" id="RHEA-COMP:11322"/>
        <dbReference type="ChEBI" id="CHEBI:15378"/>
        <dbReference type="ChEBI" id="CHEBI:30616"/>
        <dbReference type="ChEBI" id="CHEBI:43176"/>
        <dbReference type="ChEBI" id="CHEBI:68546"/>
        <dbReference type="ChEBI" id="CHEBI:456216"/>
        <dbReference type="EC" id="2.7.11.23"/>
    </reaction>
</comment>
<dbReference type="GO" id="GO:0004674">
    <property type="term" value="F:protein serine/threonine kinase activity"/>
    <property type="evidence" value="ECO:0007669"/>
    <property type="project" value="UniProtKB-KW"/>
</dbReference>
<dbReference type="InterPro" id="IPR050108">
    <property type="entry name" value="CDK"/>
</dbReference>
<evidence type="ECO:0000256" key="6">
    <source>
        <dbReference type="ARBA" id="ARBA00022679"/>
    </source>
</evidence>
<dbReference type="Proteomes" id="UP000050794">
    <property type="component" value="Unassembled WGS sequence"/>
</dbReference>
<evidence type="ECO:0000259" key="16">
    <source>
        <dbReference type="PROSITE" id="PS50011"/>
    </source>
</evidence>
<dbReference type="SMART" id="SM00220">
    <property type="entry name" value="S_TKc"/>
    <property type="match status" value="1"/>
</dbReference>
<dbReference type="PROSITE" id="PS00108">
    <property type="entry name" value="PROTEIN_KINASE_ST"/>
    <property type="match status" value="1"/>
</dbReference>
<keyword evidence="9" id="KW-0418">Kinase</keyword>
<dbReference type="PANTHER" id="PTHR24056:SF334">
    <property type="entry name" value="CYCLIN-DEPENDENT KINASE 1"/>
    <property type="match status" value="1"/>
</dbReference>
<keyword evidence="10" id="KW-0067">ATP-binding</keyword>
<evidence type="ECO:0000313" key="18">
    <source>
        <dbReference type="Proteomes" id="UP000050794"/>
    </source>
</evidence>
<keyword evidence="12" id="KW-0131">Cell cycle</keyword>
<evidence type="ECO:0000256" key="12">
    <source>
        <dbReference type="ARBA" id="ARBA00023306"/>
    </source>
</evidence>
<evidence type="ECO:0000256" key="2">
    <source>
        <dbReference type="ARBA" id="ARBA00006485"/>
    </source>
</evidence>
<sequence length="260" mass="30079">MNRTTGELVAVKKIRLEGENEGIPITALREMSCLQELRHPNIVKLEQVIMQENRLFLIFEFLDMDLREFLDSLPENYEMNTTSQSFLYQACQAICYCHQRRILHRDLKPQNLLVNSNGVIKLADFGLARAIRLPVRTYTHEIVTLWYRAPEILLGCDRYSTGVDIWSIGVLSTPNENNWEGVSQLPDYNSKFPLWQTNELASNLNAYMSHEAIELLQQMLMYDPSMRISAKQILVHPYFNDLDRTGLPAGHYDGTLQLDN</sequence>